<dbReference type="InterPro" id="IPR035959">
    <property type="entry name" value="RutC-like_sf"/>
</dbReference>
<dbReference type="EMBL" id="CADCUB010000013">
    <property type="protein sequence ID" value="CAA9307474.1"/>
    <property type="molecule type" value="Genomic_DNA"/>
</dbReference>
<dbReference type="GO" id="GO:0005829">
    <property type="term" value="C:cytosol"/>
    <property type="evidence" value="ECO:0007669"/>
    <property type="project" value="TreeGrafter"/>
</dbReference>
<organism evidence="2">
    <name type="scientific">uncultured Frankineae bacterium</name>
    <dbReference type="NCBI Taxonomy" id="437475"/>
    <lineage>
        <taxon>Bacteria</taxon>
        <taxon>Bacillati</taxon>
        <taxon>Actinomycetota</taxon>
        <taxon>Actinomycetes</taxon>
        <taxon>Frankiales</taxon>
        <taxon>environmental samples</taxon>
    </lineage>
</organism>
<comment type="similarity">
    <text evidence="1">Belongs to the RutC family.</text>
</comment>
<dbReference type="InterPro" id="IPR006175">
    <property type="entry name" value="YjgF/YER057c/UK114"/>
</dbReference>
<gene>
    <name evidence="2" type="ORF">AVDCRST_MAG07-176</name>
</gene>
<evidence type="ECO:0000313" key="2">
    <source>
        <dbReference type="EMBL" id="CAA9307474.1"/>
    </source>
</evidence>
<dbReference type="PANTHER" id="PTHR11803:SF58">
    <property type="entry name" value="PROTEIN HMF1-RELATED"/>
    <property type="match status" value="1"/>
</dbReference>
<dbReference type="GO" id="GO:0019239">
    <property type="term" value="F:deaminase activity"/>
    <property type="evidence" value="ECO:0007669"/>
    <property type="project" value="TreeGrafter"/>
</dbReference>
<protein>
    <submittedName>
        <fullName evidence="2">RidA/YER057c/UK114 superfamily protein</fullName>
    </submittedName>
</protein>
<dbReference type="AlphaFoldDB" id="A0A6J4KKG4"/>
<dbReference type="PANTHER" id="PTHR11803">
    <property type="entry name" value="2-IMINOBUTANOATE/2-IMINOPROPANOATE DEAMINASE RIDA"/>
    <property type="match status" value="1"/>
</dbReference>
<accession>A0A6J4KKG4</accession>
<dbReference type="Gene3D" id="3.30.1330.40">
    <property type="entry name" value="RutC-like"/>
    <property type="match status" value="1"/>
</dbReference>
<sequence>MAVTMVNPEGLPEVPLYRHVSVATGTRLVSVAGQVAYDADGSTVGPGDYAAQVEQAYLNIATALAAVGGSFDDVVRLTAYIVDWTPDKTPLLLEGVARAGAKLGTTPVPPFTGIGVSVLAGPDLLVEVEATALLD</sequence>
<proteinExistence type="inferred from homology"/>
<dbReference type="SUPFAM" id="SSF55298">
    <property type="entry name" value="YjgF-like"/>
    <property type="match status" value="1"/>
</dbReference>
<name>A0A6J4KKG4_9ACTN</name>
<dbReference type="Pfam" id="PF01042">
    <property type="entry name" value="Ribonuc_L-PSP"/>
    <property type="match status" value="1"/>
</dbReference>
<evidence type="ECO:0000256" key="1">
    <source>
        <dbReference type="ARBA" id="ARBA00010552"/>
    </source>
</evidence>
<reference evidence="2" key="1">
    <citation type="submission" date="2020-02" db="EMBL/GenBank/DDBJ databases">
        <authorList>
            <person name="Meier V. D."/>
        </authorList>
    </citation>
    <scope>NUCLEOTIDE SEQUENCE</scope>
    <source>
        <strain evidence="2">AVDCRST_MAG07</strain>
    </source>
</reference>